<evidence type="ECO:0000313" key="1">
    <source>
        <dbReference type="EMBL" id="MBW0472528.1"/>
    </source>
</evidence>
<proteinExistence type="predicted"/>
<gene>
    <name evidence="1" type="ORF">O181_012243</name>
</gene>
<dbReference type="Proteomes" id="UP000765509">
    <property type="component" value="Unassembled WGS sequence"/>
</dbReference>
<accession>A0A9Q3BWV8</accession>
<keyword evidence="2" id="KW-1185">Reference proteome</keyword>
<protein>
    <submittedName>
        <fullName evidence="1">Uncharacterized protein</fullName>
    </submittedName>
</protein>
<reference evidence="1" key="1">
    <citation type="submission" date="2021-03" db="EMBL/GenBank/DDBJ databases">
        <title>Draft genome sequence of rust myrtle Austropuccinia psidii MF-1, a brazilian biotype.</title>
        <authorList>
            <person name="Quecine M.C."/>
            <person name="Pachon D.M.R."/>
            <person name="Bonatelli M.L."/>
            <person name="Correr F.H."/>
            <person name="Franceschini L.M."/>
            <person name="Leite T.F."/>
            <person name="Margarido G.R.A."/>
            <person name="Almeida C.A."/>
            <person name="Ferrarezi J.A."/>
            <person name="Labate C.A."/>
        </authorList>
    </citation>
    <scope>NUCLEOTIDE SEQUENCE</scope>
    <source>
        <strain evidence="1">MF-1</strain>
    </source>
</reference>
<evidence type="ECO:0000313" key="2">
    <source>
        <dbReference type="Proteomes" id="UP000765509"/>
    </source>
</evidence>
<comment type="caution">
    <text evidence="1">The sequence shown here is derived from an EMBL/GenBank/DDBJ whole genome shotgun (WGS) entry which is preliminary data.</text>
</comment>
<name>A0A9Q3BWV8_9BASI</name>
<dbReference type="AlphaFoldDB" id="A0A9Q3BWV8"/>
<dbReference type="EMBL" id="AVOT02003116">
    <property type="protein sequence ID" value="MBW0472528.1"/>
    <property type="molecule type" value="Genomic_DNA"/>
</dbReference>
<organism evidence="1 2">
    <name type="scientific">Austropuccinia psidii MF-1</name>
    <dbReference type="NCBI Taxonomy" id="1389203"/>
    <lineage>
        <taxon>Eukaryota</taxon>
        <taxon>Fungi</taxon>
        <taxon>Dikarya</taxon>
        <taxon>Basidiomycota</taxon>
        <taxon>Pucciniomycotina</taxon>
        <taxon>Pucciniomycetes</taxon>
        <taxon>Pucciniales</taxon>
        <taxon>Sphaerophragmiaceae</taxon>
        <taxon>Austropuccinia</taxon>
    </lineage>
</organism>
<dbReference type="OrthoDB" id="2505270at2759"/>
<sequence length="106" mass="11926">MDRSEIAKLVILNKRNYIAWTLEMKAELSFINCMKYVEGIELDFTGDKKEKSFCLLIRCLNNNTSLFVSNKIQPQQDGDGKALWELPKEEFVGSGIQAHGAAGSIL</sequence>